<feature type="non-terminal residue" evidence="1">
    <location>
        <position position="1"/>
    </location>
</feature>
<protein>
    <submittedName>
        <fullName evidence="1">Uncharacterized protein</fullName>
    </submittedName>
</protein>
<dbReference type="Proteomes" id="UP000275078">
    <property type="component" value="Unassembled WGS sequence"/>
</dbReference>
<evidence type="ECO:0000313" key="2">
    <source>
        <dbReference type="Proteomes" id="UP000275078"/>
    </source>
</evidence>
<reference evidence="1 2" key="1">
    <citation type="journal article" date="2018" name="Nat. Ecol. Evol.">
        <title>Pezizomycetes genomes reveal the molecular basis of ectomycorrhizal truffle lifestyle.</title>
        <authorList>
            <person name="Murat C."/>
            <person name="Payen T."/>
            <person name="Noel B."/>
            <person name="Kuo A."/>
            <person name="Morin E."/>
            <person name="Chen J."/>
            <person name="Kohler A."/>
            <person name="Krizsan K."/>
            <person name="Balestrini R."/>
            <person name="Da Silva C."/>
            <person name="Montanini B."/>
            <person name="Hainaut M."/>
            <person name="Levati E."/>
            <person name="Barry K.W."/>
            <person name="Belfiori B."/>
            <person name="Cichocki N."/>
            <person name="Clum A."/>
            <person name="Dockter R.B."/>
            <person name="Fauchery L."/>
            <person name="Guy J."/>
            <person name="Iotti M."/>
            <person name="Le Tacon F."/>
            <person name="Lindquist E.A."/>
            <person name="Lipzen A."/>
            <person name="Malagnac F."/>
            <person name="Mello A."/>
            <person name="Molinier V."/>
            <person name="Miyauchi S."/>
            <person name="Poulain J."/>
            <person name="Riccioni C."/>
            <person name="Rubini A."/>
            <person name="Sitrit Y."/>
            <person name="Splivallo R."/>
            <person name="Traeger S."/>
            <person name="Wang M."/>
            <person name="Zifcakova L."/>
            <person name="Wipf D."/>
            <person name="Zambonelli A."/>
            <person name="Paolocci F."/>
            <person name="Nowrousian M."/>
            <person name="Ottonello S."/>
            <person name="Baldrian P."/>
            <person name="Spatafora J.W."/>
            <person name="Henrissat B."/>
            <person name="Nagy L.G."/>
            <person name="Aury J.M."/>
            <person name="Wincker P."/>
            <person name="Grigoriev I.V."/>
            <person name="Bonfante P."/>
            <person name="Martin F.M."/>
        </authorList>
    </citation>
    <scope>NUCLEOTIDE SEQUENCE [LARGE SCALE GENOMIC DNA]</scope>
    <source>
        <strain evidence="1 2">RN42</strain>
    </source>
</reference>
<organism evidence="1 2">
    <name type="scientific">Ascobolus immersus RN42</name>
    <dbReference type="NCBI Taxonomy" id="1160509"/>
    <lineage>
        <taxon>Eukaryota</taxon>
        <taxon>Fungi</taxon>
        <taxon>Dikarya</taxon>
        <taxon>Ascomycota</taxon>
        <taxon>Pezizomycotina</taxon>
        <taxon>Pezizomycetes</taxon>
        <taxon>Pezizales</taxon>
        <taxon>Ascobolaceae</taxon>
        <taxon>Ascobolus</taxon>
    </lineage>
</organism>
<proteinExistence type="predicted"/>
<dbReference type="AlphaFoldDB" id="A0A3N4IIP2"/>
<name>A0A3N4IIP2_ASCIM</name>
<sequence length="235" mass="27028">MRTALNSPPNKPGNLNLDVLPTHFDWLTAGSIILHRNRLFRVLDVASISYTQSLEYKLPLETRRLISEYVFGEPEYMYIWYAVSCCFNIPMREAEELTGEMLRIGREEYKKRLKAEKLAKYKREETSELVGLEVVEDRELLKLTLFDLVRDHESEIVEIVGSCAITRVIGNPDAGRGLVEHRNYRYIGWTRVGDQLVLANFNAPEDEEHIYDVPLERGSLFAGAIRYSLWNSGGG</sequence>
<keyword evidence="2" id="KW-1185">Reference proteome</keyword>
<gene>
    <name evidence="1" type="ORF">BJ508DRAFT_411711</name>
</gene>
<evidence type="ECO:0000313" key="1">
    <source>
        <dbReference type="EMBL" id="RPA85709.1"/>
    </source>
</evidence>
<accession>A0A3N4IIP2</accession>
<dbReference type="EMBL" id="ML119652">
    <property type="protein sequence ID" value="RPA85709.1"/>
    <property type="molecule type" value="Genomic_DNA"/>
</dbReference>